<sequence>MEKENSEFGRFLKVLNDPDQENEMDDNEKVYNKQIANDDEWDCLSPPRTFINGVGSRYYNMTYPKKGFAVIFNHYEFLNGSTKRQGTDEDVTKLKKCLKYLQFEVKVHTDVTKDEIETYITQYSEKNYTNYSSLLIVILTHGDVDTIEAYDTSYHPKILWNSFTVDRCPTLIGKPKMFFFQCCRGREIDPGYEMVQRDGKQESFLVKLPPEEDFLFVYPTALGIFALINF</sequence>
<dbReference type="EMBL" id="JAACXV010000036">
    <property type="protein sequence ID" value="KAF7286134.1"/>
    <property type="molecule type" value="Genomic_DNA"/>
</dbReference>
<dbReference type="Proteomes" id="UP000625711">
    <property type="component" value="Unassembled WGS sequence"/>
</dbReference>
<dbReference type="GO" id="GO:0005737">
    <property type="term" value="C:cytoplasm"/>
    <property type="evidence" value="ECO:0007669"/>
    <property type="project" value="TreeGrafter"/>
</dbReference>
<organism evidence="3 4">
    <name type="scientific">Rhynchophorus ferrugineus</name>
    <name type="common">Red palm weevil</name>
    <name type="synonym">Curculio ferrugineus</name>
    <dbReference type="NCBI Taxonomy" id="354439"/>
    <lineage>
        <taxon>Eukaryota</taxon>
        <taxon>Metazoa</taxon>
        <taxon>Ecdysozoa</taxon>
        <taxon>Arthropoda</taxon>
        <taxon>Hexapoda</taxon>
        <taxon>Insecta</taxon>
        <taxon>Pterygota</taxon>
        <taxon>Neoptera</taxon>
        <taxon>Endopterygota</taxon>
        <taxon>Coleoptera</taxon>
        <taxon>Polyphaga</taxon>
        <taxon>Cucujiformia</taxon>
        <taxon>Curculionidae</taxon>
        <taxon>Dryophthorinae</taxon>
        <taxon>Rhynchophorus</taxon>
    </lineage>
</organism>
<dbReference type="OrthoDB" id="6116485at2759"/>
<dbReference type="PRINTS" id="PR00376">
    <property type="entry name" value="IL1BCENZYME"/>
</dbReference>
<protein>
    <recommendedName>
        <fullName evidence="2">Caspase family p20 domain-containing protein</fullName>
    </recommendedName>
</protein>
<keyword evidence="4" id="KW-1185">Reference proteome</keyword>
<evidence type="ECO:0000256" key="1">
    <source>
        <dbReference type="ARBA" id="ARBA00010134"/>
    </source>
</evidence>
<dbReference type="SUPFAM" id="SSF52129">
    <property type="entry name" value="Caspase-like"/>
    <property type="match status" value="1"/>
</dbReference>
<evidence type="ECO:0000313" key="4">
    <source>
        <dbReference type="Proteomes" id="UP000625711"/>
    </source>
</evidence>
<dbReference type="Gene3D" id="3.40.50.1460">
    <property type="match status" value="1"/>
</dbReference>
<dbReference type="InterPro" id="IPR029030">
    <property type="entry name" value="Caspase-like_dom_sf"/>
</dbReference>
<dbReference type="InterPro" id="IPR001309">
    <property type="entry name" value="Pept_C14_p20"/>
</dbReference>
<dbReference type="PANTHER" id="PTHR10454:SF232">
    <property type="entry name" value="AT03047P-RELATED"/>
    <property type="match status" value="1"/>
</dbReference>
<dbReference type="AlphaFoldDB" id="A0A834IRS4"/>
<dbReference type="SMART" id="SM00115">
    <property type="entry name" value="CASc"/>
    <property type="match status" value="1"/>
</dbReference>
<dbReference type="InterPro" id="IPR002398">
    <property type="entry name" value="Pept_C14"/>
</dbReference>
<evidence type="ECO:0000313" key="3">
    <source>
        <dbReference type="EMBL" id="KAF7286134.1"/>
    </source>
</evidence>
<reference evidence="3" key="1">
    <citation type="submission" date="2020-08" db="EMBL/GenBank/DDBJ databases">
        <title>Genome sequencing and assembly of the red palm weevil Rhynchophorus ferrugineus.</title>
        <authorList>
            <person name="Dias G.B."/>
            <person name="Bergman C.M."/>
            <person name="Manee M."/>
        </authorList>
    </citation>
    <scope>NUCLEOTIDE SEQUENCE</scope>
    <source>
        <strain evidence="3">AA-2017</strain>
        <tissue evidence="3">Whole larva</tissue>
    </source>
</reference>
<comment type="caution">
    <text evidence="3">The sequence shown here is derived from an EMBL/GenBank/DDBJ whole genome shotgun (WGS) entry which is preliminary data.</text>
</comment>
<dbReference type="PANTHER" id="PTHR10454">
    <property type="entry name" value="CASPASE"/>
    <property type="match status" value="1"/>
</dbReference>
<dbReference type="GO" id="GO:0006915">
    <property type="term" value="P:apoptotic process"/>
    <property type="evidence" value="ECO:0007669"/>
    <property type="project" value="TreeGrafter"/>
</dbReference>
<gene>
    <name evidence="3" type="ORF">GWI33_007384</name>
</gene>
<dbReference type="GO" id="GO:0006508">
    <property type="term" value="P:proteolysis"/>
    <property type="evidence" value="ECO:0007669"/>
    <property type="project" value="InterPro"/>
</dbReference>
<dbReference type="Pfam" id="PF00656">
    <property type="entry name" value="Peptidase_C14"/>
    <property type="match status" value="1"/>
</dbReference>
<proteinExistence type="inferred from homology"/>
<dbReference type="GO" id="GO:0004197">
    <property type="term" value="F:cysteine-type endopeptidase activity"/>
    <property type="evidence" value="ECO:0007669"/>
    <property type="project" value="InterPro"/>
</dbReference>
<evidence type="ECO:0000259" key="2">
    <source>
        <dbReference type="PROSITE" id="PS50208"/>
    </source>
</evidence>
<dbReference type="InterPro" id="IPR011600">
    <property type="entry name" value="Pept_C14_caspase"/>
</dbReference>
<dbReference type="InterPro" id="IPR015917">
    <property type="entry name" value="Pept_C14A"/>
</dbReference>
<comment type="similarity">
    <text evidence="1">Belongs to the peptidase C14A family.</text>
</comment>
<feature type="domain" description="Caspase family p20" evidence="2">
    <location>
        <begin position="65"/>
        <end position="187"/>
    </location>
</feature>
<name>A0A834IRS4_RHYFE</name>
<dbReference type="PROSITE" id="PS50208">
    <property type="entry name" value="CASPASE_P20"/>
    <property type="match status" value="1"/>
</dbReference>
<dbReference type="GO" id="GO:0043525">
    <property type="term" value="P:positive regulation of neuron apoptotic process"/>
    <property type="evidence" value="ECO:0007669"/>
    <property type="project" value="TreeGrafter"/>
</dbReference>
<accession>A0A834IRS4</accession>